<dbReference type="InterPro" id="IPR005814">
    <property type="entry name" value="Aminotrans_3"/>
</dbReference>
<dbReference type="EMBL" id="CP087164">
    <property type="protein sequence ID" value="UGS36035.1"/>
    <property type="molecule type" value="Genomic_DNA"/>
</dbReference>
<comment type="similarity">
    <text evidence="1">Belongs to the class-III pyridoxal-phosphate-dependent aminotransferase family.</text>
</comment>
<keyword evidence="2" id="KW-0032">Aminotransferase</keyword>
<dbReference type="Gene3D" id="3.90.1150.10">
    <property type="entry name" value="Aspartate Aminotransferase, domain 1"/>
    <property type="match status" value="1"/>
</dbReference>
<dbReference type="PANTHER" id="PTHR43094:SF1">
    <property type="entry name" value="AMINOTRANSFERASE CLASS-III"/>
    <property type="match status" value="1"/>
</dbReference>
<reference evidence="2" key="1">
    <citation type="journal article" date="2022" name="Int. J. Syst. Evol. Microbiol.">
        <title>Pseudomonas aegrilactucae sp. nov. and Pseudomonas morbosilactucae sp. nov., pathogens causing bacterial rot of lettuce in Japan.</title>
        <authorList>
            <person name="Sawada H."/>
            <person name="Fujikawa T."/>
            <person name="Satou M."/>
        </authorList>
    </citation>
    <scope>NUCLEOTIDE SEQUENCE</scope>
    <source>
        <strain evidence="2">0166_1</strain>
    </source>
</reference>
<evidence type="ECO:0000313" key="2">
    <source>
        <dbReference type="EMBL" id="UGS36035.1"/>
    </source>
</evidence>
<proteinExistence type="inferred from homology"/>
<keyword evidence="3" id="KW-1185">Reference proteome</keyword>
<dbReference type="SUPFAM" id="SSF53383">
    <property type="entry name" value="PLP-dependent transferases"/>
    <property type="match status" value="1"/>
</dbReference>
<dbReference type="PANTHER" id="PTHR43094">
    <property type="entry name" value="AMINOTRANSFERASE"/>
    <property type="match status" value="1"/>
</dbReference>
<evidence type="ECO:0000313" key="3">
    <source>
        <dbReference type="Proteomes" id="UP001162834"/>
    </source>
</evidence>
<sequence>MVGVNVGVAVALRNMEIFARDGILENVRTLEPHLSERLATLRELPIVGDVRGAGFFWAMELVKDDAGARFDKTERDRLLRGYLPGRLLDAGLIAGTDDRGDAVLQIAPPLISDRPLLDDIVARLADVLADAGAHMGVGAKAAVA</sequence>
<name>A0A9E6XX69_9ACTN</name>
<dbReference type="InterPro" id="IPR015424">
    <property type="entry name" value="PyrdxlP-dep_Trfase"/>
</dbReference>
<gene>
    <name evidence="2" type="ORF">DSM104329_02432</name>
</gene>
<dbReference type="KEGG" id="sbae:DSM104329_02432"/>
<dbReference type="GO" id="GO:0008483">
    <property type="term" value="F:transaminase activity"/>
    <property type="evidence" value="ECO:0007669"/>
    <property type="project" value="UniProtKB-KW"/>
</dbReference>
<dbReference type="Proteomes" id="UP001162834">
    <property type="component" value="Chromosome"/>
</dbReference>
<keyword evidence="2" id="KW-0808">Transferase</keyword>
<dbReference type="GO" id="GO:0030170">
    <property type="term" value="F:pyridoxal phosphate binding"/>
    <property type="evidence" value="ECO:0007669"/>
    <property type="project" value="InterPro"/>
</dbReference>
<accession>A0A9E6XX69</accession>
<dbReference type="EC" id="2.6.1.-" evidence="2"/>
<evidence type="ECO:0000256" key="1">
    <source>
        <dbReference type="ARBA" id="ARBA00008954"/>
    </source>
</evidence>
<protein>
    <submittedName>
        <fullName evidence="2">Aminotransferase</fullName>
        <ecNumber evidence="2">2.6.1.-</ecNumber>
    </submittedName>
</protein>
<dbReference type="AlphaFoldDB" id="A0A9E6XX69"/>
<dbReference type="InterPro" id="IPR015422">
    <property type="entry name" value="PyrdxlP-dep_Trfase_small"/>
</dbReference>
<organism evidence="2 3">
    <name type="scientific">Capillimicrobium parvum</name>
    <dbReference type="NCBI Taxonomy" id="2884022"/>
    <lineage>
        <taxon>Bacteria</taxon>
        <taxon>Bacillati</taxon>
        <taxon>Actinomycetota</taxon>
        <taxon>Thermoleophilia</taxon>
        <taxon>Solirubrobacterales</taxon>
        <taxon>Capillimicrobiaceae</taxon>
        <taxon>Capillimicrobium</taxon>
    </lineage>
</organism>
<dbReference type="Pfam" id="PF00202">
    <property type="entry name" value="Aminotran_3"/>
    <property type="match status" value="1"/>
</dbReference>